<dbReference type="GO" id="GO:0012505">
    <property type="term" value="C:endomembrane system"/>
    <property type="evidence" value="ECO:0007669"/>
    <property type="project" value="UniProtKB-SubCell"/>
</dbReference>
<proteinExistence type="inferred from homology"/>
<sequence length="305" mass="32380">MDVNEAKCLLERHAAAEQSAMVQEDDGSIPNSVKEGTVRRAKQTVTGLVLLNVAMWVGTICISTSYPVILSPALVAYSLGLRHAVDADHIAAIDNVTRSLLQRGRQSVTVGLFFSLGHSSVVVLLSVVVVCSASAVNLDTSKSIGAIVGASVSATFLCLIGLVNAVSFVRLLQQWNAISPSSSQGGDLHDDDTLTPSGVGGGILTSCCPSLLKVIDQPWKMYPLGFLFGLGFDTASEVVRIFMLWAYGWAYIHPAKKLFYNMFLTGLSSFVALFIGAVEAVGILVARGLVTGWVADIVQGIKYVT</sequence>
<feature type="transmembrane region" description="Helical" evidence="8">
    <location>
        <begin position="48"/>
        <end position="69"/>
    </location>
</feature>
<feature type="transmembrane region" description="Helical" evidence="8">
    <location>
        <begin position="110"/>
        <end position="132"/>
    </location>
</feature>
<evidence type="ECO:0000256" key="8">
    <source>
        <dbReference type="RuleBase" id="RU362101"/>
    </source>
</evidence>
<keyword evidence="4" id="KW-0533">Nickel</keyword>
<evidence type="ECO:0000313" key="10">
    <source>
        <dbReference type="Proteomes" id="UP000285712"/>
    </source>
</evidence>
<feature type="transmembrane region" description="Helical" evidence="8">
    <location>
        <begin position="221"/>
        <end position="246"/>
    </location>
</feature>
<keyword evidence="5 8" id="KW-0812">Transmembrane</keyword>
<evidence type="ECO:0000256" key="3">
    <source>
        <dbReference type="ARBA" id="ARBA00022448"/>
    </source>
</evidence>
<dbReference type="EMBL" id="QUTG01008650">
    <property type="protein sequence ID" value="RHY80379.1"/>
    <property type="molecule type" value="Genomic_DNA"/>
</dbReference>
<evidence type="ECO:0000313" key="9">
    <source>
        <dbReference type="EMBL" id="RHY80379.1"/>
    </source>
</evidence>
<comment type="similarity">
    <text evidence="2 8">Belongs to the NiCoT transporter (TC 2.A.52) family.</text>
</comment>
<comment type="caution">
    <text evidence="9">The sequence shown here is derived from an EMBL/GenBank/DDBJ whole genome shotgun (WGS) entry which is preliminary data.</text>
</comment>
<reference evidence="9 10" key="1">
    <citation type="submission" date="2018-08" db="EMBL/GenBank/DDBJ databases">
        <title>Aphanomyces genome sequencing and annotation.</title>
        <authorList>
            <person name="Minardi D."/>
            <person name="Oidtmann B."/>
            <person name="Van Der Giezen M."/>
            <person name="Studholme D.J."/>
        </authorList>
    </citation>
    <scope>NUCLEOTIDE SEQUENCE [LARGE SCALE GENOMIC DNA]</scope>
    <source>
        <strain evidence="9 10">Sv</strain>
    </source>
</reference>
<name>A0A418CIA3_APHAT</name>
<organism evidence="9 10">
    <name type="scientific">Aphanomyces astaci</name>
    <name type="common">Crayfish plague agent</name>
    <dbReference type="NCBI Taxonomy" id="112090"/>
    <lineage>
        <taxon>Eukaryota</taxon>
        <taxon>Sar</taxon>
        <taxon>Stramenopiles</taxon>
        <taxon>Oomycota</taxon>
        <taxon>Saprolegniomycetes</taxon>
        <taxon>Saprolegniales</taxon>
        <taxon>Verrucalvaceae</taxon>
        <taxon>Aphanomyces</taxon>
    </lineage>
</organism>
<gene>
    <name evidence="9" type="ORF">DYB35_001868</name>
</gene>
<evidence type="ECO:0000256" key="1">
    <source>
        <dbReference type="ARBA" id="ARBA00004127"/>
    </source>
</evidence>
<evidence type="ECO:0000256" key="7">
    <source>
        <dbReference type="ARBA" id="ARBA00023136"/>
    </source>
</evidence>
<keyword evidence="3 8" id="KW-0813">Transport</keyword>
<feature type="transmembrane region" description="Helical" evidence="8">
    <location>
        <begin position="258"/>
        <end position="286"/>
    </location>
</feature>
<dbReference type="GO" id="GO:0005886">
    <property type="term" value="C:plasma membrane"/>
    <property type="evidence" value="ECO:0007669"/>
    <property type="project" value="UniProtKB-SubCell"/>
</dbReference>
<accession>A0A418CIA3</accession>
<dbReference type="AlphaFoldDB" id="A0A418CIA3"/>
<dbReference type="PANTHER" id="PTHR31611">
    <property type="entry name" value="HIGH-AFFINITY NICKEL TRANSPORT PROTEIN NIC1"/>
    <property type="match status" value="1"/>
</dbReference>
<dbReference type="InterPro" id="IPR004688">
    <property type="entry name" value="Ni/Co_transpt"/>
</dbReference>
<evidence type="ECO:0000256" key="4">
    <source>
        <dbReference type="ARBA" id="ARBA00022596"/>
    </source>
</evidence>
<protein>
    <recommendedName>
        <fullName evidence="8">Nickel/cobalt efflux system</fullName>
    </recommendedName>
</protein>
<feature type="transmembrane region" description="Helical" evidence="8">
    <location>
        <begin position="144"/>
        <end position="166"/>
    </location>
</feature>
<dbReference type="InterPro" id="IPR011541">
    <property type="entry name" value="Ni/Co_transpt_high_affinity"/>
</dbReference>
<evidence type="ECO:0000256" key="6">
    <source>
        <dbReference type="ARBA" id="ARBA00022989"/>
    </source>
</evidence>
<keyword evidence="7 8" id="KW-0472">Membrane</keyword>
<evidence type="ECO:0000256" key="5">
    <source>
        <dbReference type="ARBA" id="ARBA00022692"/>
    </source>
</evidence>
<dbReference type="VEuPathDB" id="FungiDB:H257_14439"/>
<comment type="subcellular location">
    <subcellularLocation>
        <location evidence="8">Cell membrane</location>
        <topology evidence="8">Multi-pass membrane protein</topology>
    </subcellularLocation>
    <subcellularLocation>
        <location evidence="1">Endomembrane system</location>
        <topology evidence="1">Multi-pass membrane protein</topology>
    </subcellularLocation>
</comment>
<evidence type="ECO:0000256" key="2">
    <source>
        <dbReference type="ARBA" id="ARBA00010892"/>
    </source>
</evidence>
<dbReference type="Proteomes" id="UP000285712">
    <property type="component" value="Unassembled WGS sequence"/>
</dbReference>
<dbReference type="PANTHER" id="PTHR31611:SF0">
    <property type="entry name" value="HIGH-AFFINITY NICKEL TRANSPORT PROTEIN NIC1"/>
    <property type="match status" value="1"/>
</dbReference>
<dbReference type="GO" id="GO:0015099">
    <property type="term" value="F:nickel cation transmembrane transporter activity"/>
    <property type="evidence" value="ECO:0007669"/>
    <property type="project" value="UniProtKB-UniRule"/>
</dbReference>
<dbReference type="Pfam" id="PF03824">
    <property type="entry name" value="NicO"/>
    <property type="match status" value="2"/>
</dbReference>
<keyword evidence="6 8" id="KW-1133">Transmembrane helix</keyword>